<evidence type="ECO:0000313" key="2">
    <source>
        <dbReference type="EMBL" id="KXS11083.1"/>
    </source>
</evidence>
<keyword evidence="1" id="KW-0812">Transmembrane</keyword>
<protein>
    <recommendedName>
        <fullName evidence="4">Gamma-glutamylcyclotransferase AIG2-like domain-containing protein</fullName>
    </recommendedName>
</protein>
<evidence type="ECO:0000313" key="3">
    <source>
        <dbReference type="Proteomes" id="UP000070544"/>
    </source>
</evidence>
<accession>A0A139A3Y8</accession>
<dbReference type="EMBL" id="KQ965809">
    <property type="protein sequence ID" value="KXS11083.1"/>
    <property type="molecule type" value="Genomic_DNA"/>
</dbReference>
<sequence length="394" mass="43282">MAAMAVSPLERSSLGIPGPYAIPFFALLLTLASVPLVNAHLWVKQFPLFVLGWTLAVFSLHIPFIAVVGSLYALSGGLVLRGTLSGHPLVNTALLVAVPTTFTCLALLALFYAIESFLYNRERAEFLSKAADEERAVLEGVAAKNVEDHESNGGAGAGYNLPESDRQMGDHANAIADGQRHFVFGYGSLIRADSRARTAPPNTRYPAVAVRVHSLRRMWSVRDVQGRYTCLGCVRVEGCCDDGRDVECENVVNGVVFYVGSERDLEAYDKRESEYIRVPLPLVTIQPYLRTTTASIHLPPYLIDPTARIWTYIHSGPDDVLLPTTKFPIIQSYIDVVIGGCLEWGGEFAVEFVPWLDDRPTPRYERAELSPDRTKIDGVLSAVLGDLALLRSFA</sequence>
<keyword evidence="3" id="KW-1185">Reference proteome</keyword>
<dbReference type="Proteomes" id="UP000070544">
    <property type="component" value="Unassembled WGS sequence"/>
</dbReference>
<organism evidence="2 3">
    <name type="scientific">Gonapodya prolifera (strain JEL478)</name>
    <name type="common">Monoblepharis prolifera</name>
    <dbReference type="NCBI Taxonomy" id="1344416"/>
    <lineage>
        <taxon>Eukaryota</taxon>
        <taxon>Fungi</taxon>
        <taxon>Fungi incertae sedis</taxon>
        <taxon>Chytridiomycota</taxon>
        <taxon>Chytridiomycota incertae sedis</taxon>
        <taxon>Monoblepharidomycetes</taxon>
        <taxon>Monoblepharidales</taxon>
        <taxon>Gonapodyaceae</taxon>
        <taxon>Gonapodya</taxon>
    </lineage>
</organism>
<reference evidence="2 3" key="1">
    <citation type="journal article" date="2015" name="Genome Biol. Evol.">
        <title>Phylogenomic analyses indicate that early fungi evolved digesting cell walls of algal ancestors of land plants.</title>
        <authorList>
            <person name="Chang Y."/>
            <person name="Wang S."/>
            <person name="Sekimoto S."/>
            <person name="Aerts A.L."/>
            <person name="Choi C."/>
            <person name="Clum A."/>
            <person name="LaButti K.M."/>
            <person name="Lindquist E.A."/>
            <person name="Yee Ngan C."/>
            <person name="Ohm R.A."/>
            <person name="Salamov A.A."/>
            <person name="Grigoriev I.V."/>
            <person name="Spatafora J.W."/>
            <person name="Berbee M.L."/>
        </authorList>
    </citation>
    <scope>NUCLEOTIDE SEQUENCE [LARGE SCALE GENOMIC DNA]</scope>
    <source>
        <strain evidence="2 3">JEL478</strain>
    </source>
</reference>
<gene>
    <name evidence="2" type="ORF">M427DRAFT_36278</name>
</gene>
<name>A0A139A3Y8_GONPJ</name>
<feature type="transmembrane region" description="Helical" evidence="1">
    <location>
        <begin position="48"/>
        <end position="73"/>
    </location>
</feature>
<keyword evidence="1" id="KW-1133">Transmembrane helix</keyword>
<evidence type="ECO:0000256" key="1">
    <source>
        <dbReference type="SAM" id="Phobius"/>
    </source>
</evidence>
<proteinExistence type="predicted"/>
<keyword evidence="1" id="KW-0472">Membrane</keyword>
<feature type="transmembrane region" description="Helical" evidence="1">
    <location>
        <begin position="93"/>
        <end position="114"/>
    </location>
</feature>
<dbReference type="AlphaFoldDB" id="A0A139A3Y8"/>
<dbReference type="OrthoDB" id="6161812at2759"/>
<evidence type="ECO:0008006" key="4">
    <source>
        <dbReference type="Google" id="ProtNLM"/>
    </source>
</evidence>
<feature type="transmembrane region" description="Helical" evidence="1">
    <location>
        <begin position="20"/>
        <end position="41"/>
    </location>
</feature>